<dbReference type="InterPro" id="IPR050350">
    <property type="entry name" value="Compl-Cell_Adhes-Reg"/>
</dbReference>
<keyword evidence="6" id="KW-0180">Complement pathway</keyword>
<evidence type="ECO:0000256" key="6">
    <source>
        <dbReference type="ARBA" id="ARBA00022875"/>
    </source>
</evidence>
<dbReference type="Proteomes" id="UP000694408">
    <property type="component" value="Unplaced"/>
</dbReference>
<evidence type="ECO:0000259" key="10">
    <source>
        <dbReference type="PROSITE" id="PS50923"/>
    </source>
</evidence>
<dbReference type="FunFam" id="2.10.70.10:FF:000014">
    <property type="entry name" value="Membrane cofactor protein"/>
    <property type="match status" value="2"/>
</dbReference>
<feature type="domain" description="Sushi" evidence="10">
    <location>
        <begin position="82"/>
        <end position="140"/>
    </location>
</feature>
<feature type="disulfide bond" evidence="9">
    <location>
        <begin position="235"/>
        <end position="262"/>
    </location>
</feature>
<keyword evidence="12" id="KW-1185">Reference proteome</keyword>
<evidence type="ECO:0000256" key="4">
    <source>
        <dbReference type="ARBA" id="ARBA00022737"/>
    </source>
</evidence>
<dbReference type="Pfam" id="PF00084">
    <property type="entry name" value="Sushi"/>
    <property type="match status" value="5"/>
</dbReference>
<feature type="disulfide bond" evidence="9">
    <location>
        <begin position="173"/>
        <end position="200"/>
    </location>
</feature>
<feature type="disulfide bond" evidence="9">
    <location>
        <begin position="111"/>
        <end position="138"/>
    </location>
</feature>
<dbReference type="PROSITE" id="PS50923">
    <property type="entry name" value="SUSHI"/>
    <property type="match status" value="5"/>
</dbReference>
<dbReference type="AlphaFoldDB" id="A0A8C5JMS2"/>
<keyword evidence="1" id="KW-0399">Innate immunity</keyword>
<evidence type="ECO:0000256" key="3">
    <source>
        <dbReference type="ARBA" id="ARBA00022729"/>
    </source>
</evidence>
<evidence type="ECO:0000256" key="2">
    <source>
        <dbReference type="ARBA" id="ARBA00022659"/>
    </source>
</evidence>
<keyword evidence="7 9" id="KW-1015">Disulfide bond</keyword>
<dbReference type="PANTHER" id="PTHR19325:SF560">
    <property type="entry name" value="SUSHI, VON WILLEBRAND FACTOR TYPE A, EGF AND PENTRAXIN DOMAIN-CONTAINING PROTEIN 1"/>
    <property type="match status" value="1"/>
</dbReference>
<dbReference type="Gene3D" id="2.10.70.10">
    <property type="entry name" value="Complement Module, domain 1"/>
    <property type="match status" value="5"/>
</dbReference>
<evidence type="ECO:0000256" key="1">
    <source>
        <dbReference type="ARBA" id="ARBA00022588"/>
    </source>
</evidence>
<feature type="domain" description="Sushi" evidence="10">
    <location>
        <begin position="203"/>
        <end position="264"/>
    </location>
</feature>
<keyword evidence="2 9" id="KW-0768">Sushi</keyword>
<feature type="domain" description="Sushi" evidence="10">
    <location>
        <begin position="21"/>
        <end position="81"/>
    </location>
</feature>
<reference evidence="11" key="1">
    <citation type="submission" date="2025-08" db="UniProtKB">
        <authorList>
            <consortium name="Ensembl"/>
        </authorList>
    </citation>
    <scope>IDENTIFICATION</scope>
</reference>
<keyword evidence="4" id="KW-0677">Repeat</keyword>
<feature type="disulfide bond" evidence="9">
    <location>
        <begin position="294"/>
        <end position="321"/>
    </location>
</feature>
<feature type="disulfide bond" evidence="9">
    <location>
        <begin position="144"/>
        <end position="187"/>
    </location>
</feature>
<proteinExistence type="predicted"/>
<dbReference type="SUPFAM" id="SSF57535">
    <property type="entry name" value="Complement control module/SCR domain"/>
    <property type="match status" value="5"/>
</dbReference>
<dbReference type="FunFam" id="2.10.70.10:FF:000070">
    <property type="entry name" value="Complement C3d receptor 2"/>
    <property type="match status" value="2"/>
</dbReference>
<dbReference type="GO" id="GO:0045087">
    <property type="term" value="P:innate immune response"/>
    <property type="evidence" value="ECO:0007669"/>
    <property type="project" value="UniProtKB-KW"/>
</dbReference>
<dbReference type="CDD" id="cd00033">
    <property type="entry name" value="CCP"/>
    <property type="match status" value="5"/>
</dbReference>
<dbReference type="GO" id="GO:0006958">
    <property type="term" value="P:complement activation, classical pathway"/>
    <property type="evidence" value="ECO:0007669"/>
    <property type="project" value="UniProtKB-KW"/>
</dbReference>
<evidence type="ECO:0000256" key="7">
    <source>
        <dbReference type="ARBA" id="ARBA00023157"/>
    </source>
</evidence>
<accession>A0A8C5JMS2</accession>
<dbReference type="InterPro" id="IPR000436">
    <property type="entry name" value="Sushi_SCR_CCP_dom"/>
</dbReference>
<evidence type="ECO:0000256" key="9">
    <source>
        <dbReference type="PROSITE-ProRule" id="PRU00302"/>
    </source>
</evidence>
<feature type="domain" description="Sushi" evidence="10">
    <location>
        <begin position="265"/>
        <end position="323"/>
    </location>
</feature>
<dbReference type="PANTHER" id="PTHR19325">
    <property type="entry name" value="COMPLEMENT COMPONENT-RELATED SUSHI DOMAIN-CONTAINING"/>
    <property type="match status" value="1"/>
</dbReference>
<reference evidence="11" key="2">
    <citation type="submission" date="2025-09" db="UniProtKB">
        <authorList>
            <consortium name="Ensembl"/>
        </authorList>
    </citation>
    <scope>IDENTIFICATION</scope>
</reference>
<feature type="disulfide bond" evidence="9">
    <location>
        <begin position="23"/>
        <end position="66"/>
    </location>
</feature>
<dbReference type="Ensembl" id="ENSJHYT00000026966.1">
    <property type="protein sequence ID" value="ENSJHYP00000022363.1"/>
    <property type="gene ID" value="ENSJHYG00000016858.1"/>
</dbReference>
<keyword evidence="3" id="KW-0732">Signal</keyword>
<keyword evidence="8" id="KW-0325">Glycoprotein</keyword>
<evidence type="ECO:0000313" key="12">
    <source>
        <dbReference type="Proteomes" id="UP000694408"/>
    </source>
</evidence>
<comment type="caution">
    <text evidence="9">Lacks conserved residue(s) required for the propagation of feature annotation.</text>
</comment>
<dbReference type="SMART" id="SM00032">
    <property type="entry name" value="CCP"/>
    <property type="match status" value="5"/>
</dbReference>
<evidence type="ECO:0000256" key="8">
    <source>
        <dbReference type="ARBA" id="ARBA00023180"/>
    </source>
</evidence>
<dbReference type="OMA" id="CENDGRW"/>
<name>A0A8C5JMS2_JUNHY</name>
<evidence type="ECO:0000313" key="11">
    <source>
        <dbReference type="Ensembl" id="ENSJHYP00000022363.1"/>
    </source>
</evidence>
<organism evidence="11 12">
    <name type="scientific">Junco hyemalis</name>
    <name type="common">Dark-eyed junco</name>
    <dbReference type="NCBI Taxonomy" id="40217"/>
    <lineage>
        <taxon>Eukaryota</taxon>
        <taxon>Metazoa</taxon>
        <taxon>Chordata</taxon>
        <taxon>Craniata</taxon>
        <taxon>Vertebrata</taxon>
        <taxon>Euteleostomi</taxon>
        <taxon>Archelosauria</taxon>
        <taxon>Archosauria</taxon>
        <taxon>Dinosauria</taxon>
        <taxon>Saurischia</taxon>
        <taxon>Theropoda</taxon>
        <taxon>Coelurosauria</taxon>
        <taxon>Aves</taxon>
        <taxon>Neognathae</taxon>
        <taxon>Neoaves</taxon>
        <taxon>Telluraves</taxon>
        <taxon>Australaves</taxon>
        <taxon>Passeriformes</taxon>
        <taxon>Passerellidae</taxon>
        <taxon>Junco</taxon>
    </lineage>
</organism>
<feature type="disulfide bond" evidence="9">
    <location>
        <begin position="52"/>
        <end position="79"/>
    </location>
</feature>
<feature type="domain" description="Sushi" evidence="10">
    <location>
        <begin position="142"/>
        <end position="202"/>
    </location>
</feature>
<keyword evidence="5" id="KW-0391">Immunity</keyword>
<dbReference type="InterPro" id="IPR035976">
    <property type="entry name" value="Sushi/SCR/CCP_sf"/>
</dbReference>
<sequence>EIQCQPNNTWEPPVPVCEQEVRCPAPPSIANGQHGASPGARHSPGSVVLYSCAEGYSLLGNASIRCTARGTWSRPQPRCRAIGCTRPEIENGKVAGSETTYNLEDIIIFECNFGYALKGSQESQCQFGGKWHPPVPTCEKLPPCPSPPTIRNGQHDSKGVAEFIPGMAVRYHCDPGYLLAGKSTISCLPSGVWSIPYPRCEVLHCSKPPPSITNGRLKGNASATFPWGAAVSYSCDPGYSLVGNASISCTGSGTWSQPLPQCKEIRCEFPDVQGVKKAIKGSTYRSGTNITLECDDGYVLEGIGHTQCQEDFSWDPPVPACKLRVAAAAVLLLLGAGVVWKIISKQKEG</sequence>
<evidence type="ECO:0000256" key="5">
    <source>
        <dbReference type="ARBA" id="ARBA00022859"/>
    </source>
</evidence>
<protein>
    <recommendedName>
        <fullName evidence="10">Sushi domain-containing protein</fullName>
    </recommendedName>
</protein>